<evidence type="ECO:0000256" key="3">
    <source>
        <dbReference type="ARBA" id="ARBA00021353"/>
    </source>
</evidence>
<feature type="region of interest" description="Disordered" evidence="8">
    <location>
        <begin position="297"/>
        <end position="482"/>
    </location>
</feature>
<comment type="similarity">
    <text evidence="2 7">Belongs to the DLT1 family.</text>
</comment>
<dbReference type="Proteomes" id="UP001174934">
    <property type="component" value="Unassembled WGS sequence"/>
</dbReference>
<keyword evidence="4 7" id="KW-0812">Transmembrane</keyword>
<evidence type="ECO:0000256" key="2">
    <source>
        <dbReference type="ARBA" id="ARBA00005550"/>
    </source>
</evidence>
<accession>A0AA40CEJ2</accession>
<name>A0AA40CEJ2_9PEZI</name>
<protein>
    <recommendedName>
        <fullName evidence="3 7">Defect at low temperature protein 1</fullName>
    </recommendedName>
</protein>
<evidence type="ECO:0000256" key="6">
    <source>
        <dbReference type="ARBA" id="ARBA00023136"/>
    </source>
</evidence>
<dbReference type="GO" id="GO:0016020">
    <property type="term" value="C:membrane"/>
    <property type="evidence" value="ECO:0007669"/>
    <property type="project" value="UniProtKB-SubCell"/>
</dbReference>
<evidence type="ECO:0000256" key="4">
    <source>
        <dbReference type="ARBA" id="ARBA00022692"/>
    </source>
</evidence>
<dbReference type="InterPro" id="IPR038869">
    <property type="entry name" value="DLT1"/>
</dbReference>
<sequence length="533" mass="57817">MSIFRILYNLIYYLLYLVLLAFLLVTPGDLLRQAVERRQSYNILVISITYLVTILLVAFIYATRLYLGRSVLASIPKQSIPIVDKGDVRADVREMIVAGLSRSAAIAFEARPRSGGQGHNNDDDGIVVVEIPQQPAAAVWGNIEHPGWASPLSADLPNLQYDTVISELPNLIEAKALTLAPVSAVGDPEASGGQQQQPMLDPEAVGLLQRLDVMGLREYLGHLAALAVLVPDQEEEEEEGGSSKAVVADFIARYEYARYSARPISEADFRELMHLFAEVLRSMQPLSEEVLERFAADGGADDDDDDDDESYDDGDGYSSRSRRDDGRQPLSESDIDNDAPRGTSPSSAGSTMNMGMPGDNHSQISPRGSSGSMLRLPSRSRNVSTRSSEEVEEGASTRNYQQQQQLRPGMIPRNSSANTTSWQYRTAPTTPKSRHTGRLSSSEWQQQQRQGGQDGVRFPSGDNTSFGPSSPQMRLPPFKLGSRASNASLRSSVRSGVGSSLASGSGGSVIRLAVGSEEAGSGLPYVLMHPQSI</sequence>
<dbReference type="PANTHER" id="PTHR40021">
    <property type="entry name" value="DEFECT AT LOW TEMPERATURE PROTEIN 1"/>
    <property type="match status" value="1"/>
</dbReference>
<comment type="function">
    <text evidence="1 7">Required for growth under high-pressure and low-temperature conditions.</text>
</comment>
<evidence type="ECO:0000256" key="1">
    <source>
        <dbReference type="ARBA" id="ARBA00002489"/>
    </source>
</evidence>
<evidence type="ECO:0000256" key="5">
    <source>
        <dbReference type="ARBA" id="ARBA00022989"/>
    </source>
</evidence>
<feature type="compositionally biased region" description="Polar residues" evidence="8">
    <location>
        <begin position="360"/>
        <end position="372"/>
    </location>
</feature>
<dbReference type="PANTHER" id="PTHR40021:SF1">
    <property type="entry name" value="DEFECT AT LOW TEMPERATURE PROTEIN 1"/>
    <property type="match status" value="1"/>
</dbReference>
<feature type="compositionally biased region" description="Polar residues" evidence="8">
    <location>
        <begin position="396"/>
        <end position="406"/>
    </location>
</feature>
<evidence type="ECO:0000313" key="9">
    <source>
        <dbReference type="EMBL" id="KAK0634504.1"/>
    </source>
</evidence>
<keyword evidence="5 7" id="KW-1133">Transmembrane helix</keyword>
<keyword evidence="10" id="KW-1185">Reference proteome</keyword>
<evidence type="ECO:0000256" key="8">
    <source>
        <dbReference type="SAM" id="MobiDB-lite"/>
    </source>
</evidence>
<keyword evidence="6 7" id="KW-0472">Membrane</keyword>
<reference evidence="9" key="1">
    <citation type="submission" date="2023-06" db="EMBL/GenBank/DDBJ databases">
        <title>Genome-scale phylogeny and comparative genomics of the fungal order Sordariales.</title>
        <authorList>
            <consortium name="Lawrence Berkeley National Laboratory"/>
            <person name="Hensen N."/>
            <person name="Bonometti L."/>
            <person name="Westerberg I."/>
            <person name="Brannstrom I.O."/>
            <person name="Guillou S."/>
            <person name="Cros-Aarteil S."/>
            <person name="Calhoun S."/>
            <person name="Haridas S."/>
            <person name="Kuo A."/>
            <person name="Mondo S."/>
            <person name="Pangilinan J."/>
            <person name="Riley R."/>
            <person name="LaButti K."/>
            <person name="Andreopoulos B."/>
            <person name="Lipzen A."/>
            <person name="Chen C."/>
            <person name="Yanf M."/>
            <person name="Daum C."/>
            <person name="Ng V."/>
            <person name="Clum A."/>
            <person name="Steindorff A."/>
            <person name="Ohm R."/>
            <person name="Martin F."/>
            <person name="Silar P."/>
            <person name="Natvig D."/>
            <person name="Lalanne C."/>
            <person name="Gautier V."/>
            <person name="Ament-velasquez S.L."/>
            <person name="Kruys A."/>
            <person name="Hutchinson M.I."/>
            <person name="Powell A.J."/>
            <person name="Barry K."/>
            <person name="Miller A.N."/>
            <person name="Grigoriev I.V."/>
            <person name="Debuchy R."/>
            <person name="Gladieux P."/>
            <person name="Thoren M.H."/>
            <person name="Johannesson H."/>
        </authorList>
    </citation>
    <scope>NUCLEOTIDE SEQUENCE</scope>
    <source>
        <strain evidence="9">SMH3391-2</strain>
    </source>
</reference>
<feature type="compositionally biased region" description="Polar residues" evidence="8">
    <location>
        <begin position="461"/>
        <end position="472"/>
    </location>
</feature>
<evidence type="ECO:0000256" key="7">
    <source>
        <dbReference type="RuleBase" id="RU367100"/>
    </source>
</evidence>
<dbReference type="EMBL" id="JAULSR010000001">
    <property type="protein sequence ID" value="KAK0634504.1"/>
    <property type="molecule type" value="Genomic_DNA"/>
</dbReference>
<proteinExistence type="inferred from homology"/>
<evidence type="ECO:0000313" key="10">
    <source>
        <dbReference type="Proteomes" id="UP001174934"/>
    </source>
</evidence>
<feature type="transmembrane region" description="Helical" evidence="7">
    <location>
        <begin position="43"/>
        <end position="67"/>
    </location>
</feature>
<dbReference type="AlphaFoldDB" id="A0AA40CEJ2"/>
<feature type="compositionally biased region" description="Acidic residues" evidence="8">
    <location>
        <begin position="299"/>
        <end position="315"/>
    </location>
</feature>
<gene>
    <name evidence="7" type="primary">DLT1</name>
    <name evidence="9" type="ORF">B0T17DRAFT_611503</name>
</gene>
<organism evidence="9 10">
    <name type="scientific">Bombardia bombarda</name>
    <dbReference type="NCBI Taxonomy" id="252184"/>
    <lineage>
        <taxon>Eukaryota</taxon>
        <taxon>Fungi</taxon>
        <taxon>Dikarya</taxon>
        <taxon>Ascomycota</taxon>
        <taxon>Pezizomycotina</taxon>
        <taxon>Sordariomycetes</taxon>
        <taxon>Sordariomycetidae</taxon>
        <taxon>Sordariales</taxon>
        <taxon>Lasiosphaeriaceae</taxon>
        <taxon>Bombardia</taxon>
    </lineage>
</organism>
<feature type="compositionally biased region" description="Polar residues" evidence="8">
    <location>
        <begin position="413"/>
        <end position="431"/>
    </location>
</feature>
<feature type="compositionally biased region" description="Polar residues" evidence="8">
    <location>
        <begin position="343"/>
        <end position="353"/>
    </location>
</feature>
<comment type="caution">
    <text evidence="9">The sequence shown here is derived from an EMBL/GenBank/DDBJ whole genome shotgun (WGS) entry which is preliminary data.</text>
</comment>
<feature type="transmembrane region" description="Helical" evidence="7">
    <location>
        <begin position="6"/>
        <end position="31"/>
    </location>
</feature>
<comment type="subcellular location">
    <subcellularLocation>
        <location evidence="7">Membrane</location>
        <topology evidence="7">Multi-pass membrane protein</topology>
    </subcellularLocation>
</comment>